<gene>
    <name evidence="1" type="ORF">A176_007303</name>
</gene>
<organism evidence="1 2">
    <name type="scientific">Pseudomyxococcus hansupus</name>
    <dbReference type="NCBI Taxonomy" id="1297742"/>
    <lineage>
        <taxon>Bacteria</taxon>
        <taxon>Pseudomonadati</taxon>
        <taxon>Myxococcota</taxon>
        <taxon>Myxococcia</taxon>
        <taxon>Myxococcales</taxon>
        <taxon>Cystobacterineae</taxon>
        <taxon>Myxococcaceae</taxon>
        <taxon>Pseudomyxococcus</taxon>
    </lineage>
</organism>
<dbReference type="Proteomes" id="UP000009026">
    <property type="component" value="Chromosome"/>
</dbReference>
<keyword evidence="2" id="KW-1185">Reference proteome</keyword>
<evidence type="ECO:0000313" key="2">
    <source>
        <dbReference type="Proteomes" id="UP000009026"/>
    </source>
</evidence>
<dbReference type="KEGG" id="mym:A176_007303"/>
<evidence type="ECO:0000313" key="1">
    <source>
        <dbReference type="EMBL" id="AKQ70391.1"/>
    </source>
</evidence>
<dbReference type="STRING" id="1297742.A176_007303"/>
<dbReference type="AlphaFoldDB" id="A0A0H4X3Y4"/>
<name>A0A0H4X3Y4_9BACT</name>
<dbReference type="PATRIC" id="fig|1297742.4.peg.7433"/>
<protein>
    <submittedName>
        <fullName evidence="1">Uncharacterized protein</fullName>
    </submittedName>
</protein>
<dbReference type="EMBL" id="CP012109">
    <property type="protein sequence ID" value="AKQ70391.1"/>
    <property type="molecule type" value="Genomic_DNA"/>
</dbReference>
<reference evidence="1 2" key="1">
    <citation type="journal article" date="2016" name="PLoS ONE">
        <title>Complete Genome Sequence and Comparative Genomics of a Novel Myxobacterium Myxococcus hansupus.</title>
        <authorList>
            <person name="Sharma G."/>
            <person name="Narwani T."/>
            <person name="Subramanian S."/>
        </authorList>
    </citation>
    <scope>NUCLEOTIDE SEQUENCE [LARGE SCALE GENOMIC DNA]</scope>
    <source>
        <strain evidence="2">mixupus</strain>
    </source>
</reference>
<sequence length="253" mass="27139">MPDTDVFDHVGAQVAYSGLTYSGGDTPSGRYSGPSASINVQHYALPRLATRLRFTGATLTDVEGLTLADSERRTWAAGAGVSYALPFEPQYTTLTVNLDGEYVDGRGFAGSITPAALSVGGRTTLAPSLALRVSPWPYAEATAHARYLQLLTRGPGDVGLLEMGLGAGAQTPPFQVFDLPRITVGLRLHYRYAGELTAGAFRNRELGGGLWVTHREYRVGFEASSGLARLAPGEHARTLTGMLRFDVYWDAEL</sequence>
<accession>A0A0H4X3Y4</accession>
<proteinExistence type="predicted"/>